<protein>
    <submittedName>
        <fullName evidence="3">Putative membrane-anchored protein</fullName>
    </submittedName>
</protein>
<proteinExistence type="predicted"/>
<evidence type="ECO:0000256" key="2">
    <source>
        <dbReference type="SAM" id="Phobius"/>
    </source>
</evidence>
<accession>A0A7W3P9V0</accession>
<keyword evidence="2" id="KW-0472">Membrane</keyword>
<dbReference type="Pfam" id="PF03988">
    <property type="entry name" value="DUF347"/>
    <property type="match status" value="4"/>
</dbReference>
<evidence type="ECO:0000256" key="1">
    <source>
        <dbReference type="SAM" id="MobiDB-lite"/>
    </source>
</evidence>
<sequence>MTSSPITSLSEDRPVETQRPQGPSEPLAAKVSAITALFWVIKILTTGMGEAASDGLGETSLALGGIVGVGGFVLALWLQLRSDRYHAPTYWFCVSMVAVFGTIMADILHVATGLSYYVTSAFYAAAVAVLFRWWHRSEGTLSIHHVDTRRRERFYWATVLATFALGTAVGDLTGLTMHLGFLPSGFLFLAAILVPLAAWRLGVNATLAFWAAYVLTRPLGASFADWIGKDHAIGNGLGFGDLRLTAILCVAIAALVTWAHRSGHDIQEPIPVDA</sequence>
<feature type="transmembrane region" description="Helical" evidence="2">
    <location>
        <begin position="154"/>
        <end position="175"/>
    </location>
</feature>
<feature type="transmembrane region" description="Helical" evidence="2">
    <location>
        <begin position="114"/>
        <end position="134"/>
    </location>
</feature>
<organism evidence="3 4">
    <name type="scientific">Nocardioides ginsengisegetis</name>
    <dbReference type="NCBI Taxonomy" id="661491"/>
    <lineage>
        <taxon>Bacteria</taxon>
        <taxon>Bacillati</taxon>
        <taxon>Actinomycetota</taxon>
        <taxon>Actinomycetes</taxon>
        <taxon>Propionibacteriales</taxon>
        <taxon>Nocardioidaceae</taxon>
        <taxon>Nocardioides</taxon>
    </lineage>
</organism>
<dbReference type="RefSeq" id="WP_220481319.1">
    <property type="nucleotide sequence ID" value="NZ_JACGXA010000001.1"/>
</dbReference>
<evidence type="ECO:0000313" key="4">
    <source>
        <dbReference type="Proteomes" id="UP000580910"/>
    </source>
</evidence>
<dbReference type="Proteomes" id="UP000580910">
    <property type="component" value="Unassembled WGS sequence"/>
</dbReference>
<feature type="transmembrane region" description="Helical" evidence="2">
    <location>
        <begin position="60"/>
        <end position="78"/>
    </location>
</feature>
<comment type="caution">
    <text evidence="3">The sequence shown here is derived from an EMBL/GenBank/DDBJ whole genome shotgun (WGS) entry which is preliminary data.</text>
</comment>
<evidence type="ECO:0000313" key="3">
    <source>
        <dbReference type="EMBL" id="MBA8803804.1"/>
    </source>
</evidence>
<feature type="transmembrane region" description="Helical" evidence="2">
    <location>
        <begin position="181"/>
        <end position="199"/>
    </location>
</feature>
<dbReference type="EMBL" id="JACGXA010000001">
    <property type="protein sequence ID" value="MBA8803804.1"/>
    <property type="molecule type" value="Genomic_DNA"/>
</dbReference>
<keyword evidence="2" id="KW-0812">Transmembrane</keyword>
<name>A0A7W3P9V0_9ACTN</name>
<dbReference type="InterPro" id="IPR007136">
    <property type="entry name" value="DUF347"/>
</dbReference>
<dbReference type="AlphaFoldDB" id="A0A7W3P9V0"/>
<feature type="transmembrane region" description="Helical" evidence="2">
    <location>
        <begin position="90"/>
        <end position="108"/>
    </location>
</feature>
<gene>
    <name evidence="3" type="ORF">FB382_002095</name>
</gene>
<keyword evidence="4" id="KW-1185">Reference proteome</keyword>
<feature type="region of interest" description="Disordered" evidence="1">
    <location>
        <begin position="1"/>
        <end position="26"/>
    </location>
</feature>
<keyword evidence="2" id="KW-1133">Transmembrane helix</keyword>
<reference evidence="3 4" key="1">
    <citation type="submission" date="2020-07" db="EMBL/GenBank/DDBJ databases">
        <title>Sequencing the genomes of 1000 actinobacteria strains.</title>
        <authorList>
            <person name="Klenk H.-P."/>
        </authorList>
    </citation>
    <scope>NUCLEOTIDE SEQUENCE [LARGE SCALE GENOMIC DNA]</scope>
    <source>
        <strain evidence="3 4">DSM 21349</strain>
    </source>
</reference>